<protein>
    <recommendedName>
        <fullName evidence="3">Transposase</fullName>
    </recommendedName>
</protein>
<dbReference type="EMBL" id="QEAS01000100">
    <property type="protein sequence ID" value="PWG77867.1"/>
    <property type="molecule type" value="Genomic_DNA"/>
</dbReference>
<comment type="caution">
    <text evidence="1">The sequence shown here is derived from an EMBL/GenBank/DDBJ whole genome shotgun (WGS) entry which is preliminary data.</text>
</comment>
<evidence type="ECO:0000313" key="2">
    <source>
        <dbReference type="Proteomes" id="UP000245647"/>
    </source>
</evidence>
<name>A0A2U2P904_9SPHI</name>
<dbReference type="AlphaFoldDB" id="A0A2U2P904"/>
<keyword evidence="2" id="KW-1185">Reference proteome</keyword>
<accession>A0A2U2P904</accession>
<sequence>SVIAEASLSLEVPVTVKIGKEQFQIGTKEEFLHRRLAIQAARRRAQMASPYNRGGKGRKRSMKAVEHYRDLETDYIQQKLHLYSRKLIDLCVKYRAATLLLVNQQAKEDLAKEDEFLLRNWGYSGLKEKIAYKAERAGIEVIEE</sequence>
<evidence type="ECO:0000313" key="1">
    <source>
        <dbReference type="EMBL" id="PWG77867.1"/>
    </source>
</evidence>
<organism evidence="1 2">
    <name type="scientific">Pararcticibacter amylolyticus</name>
    <dbReference type="NCBI Taxonomy" id="2173175"/>
    <lineage>
        <taxon>Bacteria</taxon>
        <taxon>Pseudomonadati</taxon>
        <taxon>Bacteroidota</taxon>
        <taxon>Sphingobacteriia</taxon>
        <taxon>Sphingobacteriales</taxon>
        <taxon>Sphingobacteriaceae</taxon>
        <taxon>Pararcticibacter</taxon>
    </lineage>
</organism>
<dbReference type="Proteomes" id="UP000245647">
    <property type="component" value="Unassembled WGS sequence"/>
</dbReference>
<feature type="non-terminal residue" evidence="1">
    <location>
        <position position="1"/>
    </location>
</feature>
<reference evidence="1 2" key="1">
    <citation type="submission" date="2018-04" db="EMBL/GenBank/DDBJ databases">
        <title>Pedobacter chongqingensis sp. nov., isolated from a rottenly hemp rope.</title>
        <authorList>
            <person name="Cai Y."/>
        </authorList>
    </citation>
    <scope>NUCLEOTIDE SEQUENCE [LARGE SCALE GENOMIC DNA]</scope>
    <source>
        <strain evidence="1 2">FJ4-8</strain>
    </source>
</reference>
<evidence type="ECO:0008006" key="3">
    <source>
        <dbReference type="Google" id="ProtNLM"/>
    </source>
</evidence>
<proteinExistence type="predicted"/>
<gene>
    <name evidence="1" type="ORF">DDR33_25250</name>
</gene>